<evidence type="ECO:0000256" key="2">
    <source>
        <dbReference type="ARBA" id="ARBA00023445"/>
    </source>
</evidence>
<dbReference type="Gene3D" id="3.40.50.720">
    <property type="entry name" value="NAD(P)-binding Rossmann-like Domain"/>
    <property type="match status" value="1"/>
</dbReference>
<evidence type="ECO:0000313" key="5">
    <source>
        <dbReference type="Proteomes" id="UP000250140"/>
    </source>
</evidence>
<dbReference type="SUPFAM" id="SSF51735">
    <property type="entry name" value="NAD(P)-binding Rossmann-fold domains"/>
    <property type="match status" value="1"/>
</dbReference>
<dbReference type="PANTHER" id="PTHR10366">
    <property type="entry name" value="NAD DEPENDENT EPIMERASE/DEHYDRATASE"/>
    <property type="match status" value="1"/>
</dbReference>
<reference evidence="4 5" key="1">
    <citation type="journal article" date="2016" name="Nat. Commun.">
        <title>Ectomycorrhizal ecology is imprinted in the genome of the dominant symbiotic fungus Cenococcum geophilum.</title>
        <authorList>
            <consortium name="DOE Joint Genome Institute"/>
            <person name="Peter M."/>
            <person name="Kohler A."/>
            <person name="Ohm R.A."/>
            <person name="Kuo A."/>
            <person name="Krutzmann J."/>
            <person name="Morin E."/>
            <person name="Arend M."/>
            <person name="Barry K.W."/>
            <person name="Binder M."/>
            <person name="Choi C."/>
            <person name="Clum A."/>
            <person name="Copeland A."/>
            <person name="Grisel N."/>
            <person name="Haridas S."/>
            <person name="Kipfer T."/>
            <person name="LaButti K."/>
            <person name="Lindquist E."/>
            <person name="Lipzen A."/>
            <person name="Maire R."/>
            <person name="Meier B."/>
            <person name="Mihaltcheva S."/>
            <person name="Molinier V."/>
            <person name="Murat C."/>
            <person name="Poggeler S."/>
            <person name="Quandt C.A."/>
            <person name="Sperisen C."/>
            <person name="Tritt A."/>
            <person name="Tisserant E."/>
            <person name="Crous P.W."/>
            <person name="Henrissat B."/>
            <person name="Nehls U."/>
            <person name="Egli S."/>
            <person name="Spatafora J.W."/>
            <person name="Grigoriev I.V."/>
            <person name="Martin F.M."/>
        </authorList>
    </citation>
    <scope>NUCLEOTIDE SEQUENCE [LARGE SCALE GENOMIC DNA]</scope>
    <source>
        <strain evidence="4 5">CBS 207.34</strain>
    </source>
</reference>
<evidence type="ECO:0000313" key="4">
    <source>
        <dbReference type="EMBL" id="OCL12100.1"/>
    </source>
</evidence>
<feature type="domain" description="NAD-dependent epimerase/dehydratase" evidence="3">
    <location>
        <begin position="6"/>
        <end position="264"/>
    </location>
</feature>
<keyword evidence="5" id="KW-1185">Reference proteome</keyword>
<accession>A0A8E2F7R2</accession>
<dbReference type="EMBL" id="KV748926">
    <property type="protein sequence ID" value="OCL12100.1"/>
    <property type="molecule type" value="Genomic_DNA"/>
</dbReference>
<gene>
    <name evidence="4" type="ORF">AOQ84DRAFT_352693</name>
</gene>
<protein>
    <submittedName>
        <fullName evidence="4">NAD(P)-binding protein</fullName>
    </submittedName>
</protein>
<dbReference type="InterPro" id="IPR050425">
    <property type="entry name" value="NAD(P)_dehydrat-like"/>
</dbReference>
<dbReference type="InterPro" id="IPR001509">
    <property type="entry name" value="Epimerase_deHydtase"/>
</dbReference>
<dbReference type="Proteomes" id="UP000250140">
    <property type="component" value="Unassembled WGS sequence"/>
</dbReference>
<name>A0A8E2F7R2_9PEZI</name>
<dbReference type="InterPro" id="IPR036291">
    <property type="entry name" value="NAD(P)-bd_dom_sf"/>
</dbReference>
<organism evidence="4 5">
    <name type="scientific">Glonium stellatum</name>
    <dbReference type="NCBI Taxonomy" id="574774"/>
    <lineage>
        <taxon>Eukaryota</taxon>
        <taxon>Fungi</taxon>
        <taxon>Dikarya</taxon>
        <taxon>Ascomycota</taxon>
        <taxon>Pezizomycotina</taxon>
        <taxon>Dothideomycetes</taxon>
        <taxon>Pleosporomycetidae</taxon>
        <taxon>Gloniales</taxon>
        <taxon>Gloniaceae</taxon>
        <taxon>Glonium</taxon>
    </lineage>
</organism>
<dbReference type="PANTHER" id="PTHR10366:SF564">
    <property type="entry name" value="STEROL-4-ALPHA-CARBOXYLATE 3-DEHYDROGENASE, DECARBOXYLATING"/>
    <property type="match status" value="1"/>
</dbReference>
<dbReference type="Pfam" id="PF01370">
    <property type="entry name" value="Epimerase"/>
    <property type="match status" value="1"/>
</dbReference>
<dbReference type="GO" id="GO:0016616">
    <property type="term" value="F:oxidoreductase activity, acting on the CH-OH group of donors, NAD or NADP as acceptor"/>
    <property type="evidence" value="ECO:0007669"/>
    <property type="project" value="TreeGrafter"/>
</dbReference>
<evidence type="ECO:0000256" key="1">
    <source>
        <dbReference type="ARBA" id="ARBA00023002"/>
    </source>
</evidence>
<evidence type="ECO:0000259" key="3">
    <source>
        <dbReference type="Pfam" id="PF01370"/>
    </source>
</evidence>
<dbReference type="CDD" id="cd05227">
    <property type="entry name" value="AR_SDR_e"/>
    <property type="match status" value="1"/>
</dbReference>
<dbReference type="FunFam" id="3.40.50.720:FF:000191">
    <property type="entry name" value="Methylglyoxal reductase (NADPH-dependent)"/>
    <property type="match status" value="1"/>
</dbReference>
<dbReference type="AlphaFoldDB" id="A0A8E2F7R2"/>
<comment type="similarity">
    <text evidence="2">Belongs to the NAD(P)-dependent epimerase/dehydratase family. Dihydroflavonol-4-reductase subfamily.</text>
</comment>
<proteinExistence type="inferred from homology"/>
<dbReference type="OrthoDB" id="2735536at2759"/>
<sequence length="348" mass="37188">MSPSRVLLTGANGFVGSHILSQLLGANLSVRAVVRSQSKADAVRADFPSTSLDFAIVPDITAPSAFDEALKSTPPFDAVIHTASPFLYRAVSNNHEFLDPAIKGTTEILRGIQRVAAQSVKRVVITSSFAAIGAFGQYDDANKTYTSADWNPTTLEAALATTDLGAAYRASKKFAEKAAWDFVATEKPAFDLVVLNPPMVYGPLRHTVASPAELNESNARIYNLFVALANTVDSPLPPNGLPLYVDVRDLAYAHLRALQVPEAANTRFLVTAGLVSSQQIADIVRAEVPELQARTPKGTPGVKGLPDAAFTADASPVQKVLGVTFRPMKETFSDLAKQLVGIEKAQEQ</sequence>
<keyword evidence="1" id="KW-0560">Oxidoreductase</keyword>